<dbReference type="GO" id="GO:0008299">
    <property type="term" value="P:isoprenoid biosynthetic process"/>
    <property type="evidence" value="ECO:0007669"/>
    <property type="project" value="TreeGrafter"/>
</dbReference>
<evidence type="ECO:0000256" key="3">
    <source>
        <dbReference type="SAM" id="MobiDB-lite"/>
    </source>
</evidence>
<dbReference type="PANTHER" id="PTHR10572:SF24">
    <property type="entry name" value="3-HYDROXY-3-METHYLGLUTARYL-COENZYME A REDUCTASE"/>
    <property type="match status" value="1"/>
</dbReference>
<dbReference type="GO" id="GO:0016126">
    <property type="term" value="P:sterol biosynthetic process"/>
    <property type="evidence" value="ECO:0007669"/>
    <property type="project" value="TreeGrafter"/>
</dbReference>
<reference evidence="4 5" key="2">
    <citation type="submission" date="2018-11" db="EMBL/GenBank/DDBJ databases">
        <authorList>
            <consortium name="Pathogen Informatics"/>
        </authorList>
    </citation>
    <scope>NUCLEOTIDE SEQUENCE [LARGE SCALE GENOMIC DNA]</scope>
</reference>
<dbReference type="PROSITE" id="PS50065">
    <property type="entry name" value="HMG_COA_REDUCTASE_4"/>
    <property type="match status" value="1"/>
</dbReference>
<dbReference type="Pfam" id="PF00368">
    <property type="entry name" value="HMG-CoA_red"/>
    <property type="match status" value="1"/>
</dbReference>
<dbReference type="InterPro" id="IPR002202">
    <property type="entry name" value="HMG_CoA_Rdtase"/>
</dbReference>
<gene>
    <name evidence="4" type="ORF">TTAC_LOCUS5896</name>
</gene>
<name>A0A0R3WYS1_HYDTA</name>
<evidence type="ECO:0000256" key="2">
    <source>
        <dbReference type="ARBA" id="ARBA00012999"/>
    </source>
</evidence>
<evidence type="ECO:0000313" key="4">
    <source>
        <dbReference type="EMBL" id="VDM27910.1"/>
    </source>
</evidence>
<organism evidence="6">
    <name type="scientific">Hydatigena taeniaeformis</name>
    <name type="common">Feline tapeworm</name>
    <name type="synonym">Taenia taeniaeformis</name>
    <dbReference type="NCBI Taxonomy" id="6205"/>
    <lineage>
        <taxon>Eukaryota</taxon>
        <taxon>Metazoa</taxon>
        <taxon>Spiralia</taxon>
        <taxon>Lophotrochozoa</taxon>
        <taxon>Platyhelminthes</taxon>
        <taxon>Cestoda</taxon>
        <taxon>Eucestoda</taxon>
        <taxon>Cyclophyllidea</taxon>
        <taxon>Taeniidae</taxon>
        <taxon>Hydatigera</taxon>
    </lineage>
</organism>
<dbReference type="PROSITE" id="PS00318">
    <property type="entry name" value="HMG_COA_REDUCTASE_2"/>
    <property type="match status" value="1"/>
</dbReference>
<accession>A0A0R3WYS1</accession>
<dbReference type="GO" id="GO:0005778">
    <property type="term" value="C:peroxisomal membrane"/>
    <property type="evidence" value="ECO:0007669"/>
    <property type="project" value="TreeGrafter"/>
</dbReference>
<dbReference type="Proteomes" id="UP000274429">
    <property type="component" value="Unassembled WGS sequence"/>
</dbReference>
<proteinExistence type="predicted"/>
<dbReference type="GO" id="GO:0004420">
    <property type="term" value="F:hydroxymethylglutaryl-CoA reductase (NADPH) activity"/>
    <property type="evidence" value="ECO:0007669"/>
    <property type="project" value="UniProtKB-EC"/>
</dbReference>
<dbReference type="InterPro" id="IPR023076">
    <property type="entry name" value="HMG_CoA_Rdtase_CS"/>
</dbReference>
<evidence type="ECO:0000313" key="5">
    <source>
        <dbReference type="Proteomes" id="UP000274429"/>
    </source>
</evidence>
<dbReference type="SUPFAM" id="SSF56542">
    <property type="entry name" value="Substrate-binding domain of HMG-CoA reductase"/>
    <property type="match status" value="1"/>
</dbReference>
<comment type="pathway">
    <text evidence="1">Metabolic intermediate biosynthesis; (R)-mevalonate biosynthesis; (R)-mevalonate from acetyl-CoA: step 3/3.</text>
</comment>
<dbReference type="EMBL" id="UYWX01009593">
    <property type="protein sequence ID" value="VDM27910.1"/>
    <property type="molecule type" value="Genomic_DNA"/>
</dbReference>
<evidence type="ECO:0000256" key="1">
    <source>
        <dbReference type="ARBA" id="ARBA00005084"/>
    </source>
</evidence>
<feature type="region of interest" description="Disordered" evidence="3">
    <location>
        <begin position="78"/>
        <end position="107"/>
    </location>
</feature>
<dbReference type="WBParaSite" id="TTAC_0000591101-mRNA-1">
    <property type="protein sequence ID" value="TTAC_0000591101-mRNA-1"/>
    <property type="gene ID" value="TTAC_0000591101"/>
</dbReference>
<keyword evidence="5" id="KW-1185">Reference proteome</keyword>
<dbReference type="PANTHER" id="PTHR10572">
    <property type="entry name" value="3-HYDROXY-3-METHYLGLUTARYL-COENZYME A REDUCTASE"/>
    <property type="match status" value="1"/>
</dbReference>
<feature type="compositionally biased region" description="Polar residues" evidence="3">
    <location>
        <begin position="97"/>
        <end position="107"/>
    </location>
</feature>
<dbReference type="InterPro" id="IPR023074">
    <property type="entry name" value="HMG_CoA_Rdtase_cat_sf"/>
</dbReference>
<protein>
    <recommendedName>
        <fullName evidence="2">hydroxymethylglutaryl-CoA reductase (NADPH)</fullName>
        <ecNumber evidence="2">1.1.1.34</ecNumber>
    </recommendedName>
</protein>
<reference evidence="6" key="1">
    <citation type="submission" date="2017-02" db="UniProtKB">
        <authorList>
            <consortium name="WormBaseParasite"/>
        </authorList>
    </citation>
    <scope>IDENTIFICATION</scope>
</reference>
<dbReference type="InterPro" id="IPR009029">
    <property type="entry name" value="HMG_CoA_Rdtase_sub-bd_dom_sf"/>
</dbReference>
<dbReference type="GO" id="GO:0015936">
    <property type="term" value="P:coenzyme A metabolic process"/>
    <property type="evidence" value="ECO:0007669"/>
    <property type="project" value="InterPro"/>
</dbReference>
<dbReference type="AlphaFoldDB" id="A0A0R3WYS1"/>
<dbReference type="STRING" id="6205.A0A0R3WYS1"/>
<dbReference type="EC" id="1.1.1.34" evidence="2"/>
<dbReference type="GO" id="GO:0005789">
    <property type="term" value="C:endoplasmic reticulum membrane"/>
    <property type="evidence" value="ECO:0007669"/>
    <property type="project" value="TreeGrafter"/>
</dbReference>
<dbReference type="OrthoDB" id="310654at2759"/>
<dbReference type="Gene3D" id="3.90.770.10">
    <property type="entry name" value="3-hydroxy-3-methylglutaryl-coenzyme A Reductase, Chain A, domain 2"/>
    <property type="match status" value="1"/>
</dbReference>
<sequence>MPCIEVGTVGGGTRLPAQRACIEMLDLSLERPAEHLARLIAGVVIAGELSLLAALATNDLVEAHMRLNRAAAAVAAATAGQPGAEEDENDRLGNTGLLLSNAKNFGM</sequence>
<evidence type="ECO:0000313" key="6">
    <source>
        <dbReference type="WBParaSite" id="TTAC_0000591101-mRNA-1"/>
    </source>
</evidence>